<gene>
    <name evidence="7" type="ORF">HPBE_LOCUS10856</name>
</gene>
<dbReference type="InterPro" id="IPR011701">
    <property type="entry name" value="MFS"/>
</dbReference>
<keyword evidence="8" id="KW-1185">Reference proteome</keyword>
<protein>
    <submittedName>
        <fullName evidence="9">MFS domain-containing protein</fullName>
    </submittedName>
</protein>
<dbReference type="OrthoDB" id="370281at2759"/>
<feature type="transmembrane region" description="Helical" evidence="6">
    <location>
        <begin position="297"/>
        <end position="321"/>
    </location>
</feature>
<reference evidence="7 8" key="1">
    <citation type="submission" date="2018-11" db="EMBL/GenBank/DDBJ databases">
        <authorList>
            <consortium name="Pathogen Informatics"/>
        </authorList>
    </citation>
    <scope>NUCLEOTIDE SEQUENCE [LARGE SCALE GENOMIC DNA]</scope>
</reference>
<dbReference type="Proteomes" id="UP000050761">
    <property type="component" value="Unassembled WGS sequence"/>
</dbReference>
<feature type="transmembrane region" description="Helical" evidence="6">
    <location>
        <begin position="333"/>
        <end position="353"/>
    </location>
</feature>
<sequence length="542" mass="59263">MTSVKHVHKKYSPAPQNGSDWKNIYIVSVFAFVDALQFAFFVWTFWPYCQQLDPSLSASFIGLIMAVSGIGEAVAAPIFGYWTNCSGKIVPPLIASVGLSIVGNVIYMSLNVVPLSLRTYGLLFSRFLNGAGSGNRGTYFAYIAAASDAGDRARSMALSGGGALIGLNVGPAVQMLFTWIGAEGVEVGFLRISMYTAPALLAILINIACILIVVFCLDDGLDRFNGPDSDNISTYSLAADSDSDLERNSVKSVRMDVLAVVVCMWTRAARMLITANIESIGSPFSEVMFNLDDTQVLNYNSMMQGAVGVLTTVMFLVYAFTDYSKWVSERLNCLGSMVALLSFHLLTFSWPFLSDYAPGCSNYVDANGTHIWDWCESLRPINFWLYYVGYALIFGLGLPCLNNSLQSLYSQLLGKGRQVRIYRTSESPAVNRVDDHGFQGTMQGINQAVGCISRILGPLLMSSTFASFGPRATWLIEIALISVCLSIWCIVYRRLKPAAIEIKERNITLSRDGAVVTISRKDSTSTEISEVSDELSKSYASP</sequence>
<reference evidence="9" key="2">
    <citation type="submission" date="2019-09" db="UniProtKB">
        <authorList>
            <consortium name="WormBaseParasite"/>
        </authorList>
    </citation>
    <scope>IDENTIFICATION</scope>
</reference>
<feature type="transmembrane region" description="Helical" evidence="6">
    <location>
        <begin position="24"/>
        <end position="46"/>
    </location>
</feature>
<name>A0A3P7Z8V9_HELPZ</name>
<keyword evidence="3 6" id="KW-0812">Transmembrane</keyword>
<evidence type="ECO:0000256" key="1">
    <source>
        <dbReference type="ARBA" id="ARBA00004127"/>
    </source>
</evidence>
<dbReference type="CDD" id="cd17326">
    <property type="entry name" value="MFS_MFSD8"/>
    <property type="match status" value="1"/>
</dbReference>
<dbReference type="PANTHER" id="PTHR23510">
    <property type="entry name" value="INNER MEMBRANE TRANSPORT PROTEIN YAJR"/>
    <property type="match status" value="1"/>
</dbReference>
<evidence type="ECO:0000256" key="5">
    <source>
        <dbReference type="ARBA" id="ARBA00023136"/>
    </source>
</evidence>
<dbReference type="InterPro" id="IPR051068">
    <property type="entry name" value="MFS_Domain-Containing_Protein"/>
</dbReference>
<feature type="transmembrane region" description="Helical" evidence="6">
    <location>
        <begin position="162"/>
        <end position="182"/>
    </location>
</feature>
<feature type="transmembrane region" description="Helical" evidence="6">
    <location>
        <begin position="94"/>
        <end position="117"/>
    </location>
</feature>
<evidence type="ECO:0000313" key="9">
    <source>
        <dbReference type="WBParaSite" id="HPBE_0001085501-mRNA-1"/>
    </source>
</evidence>
<evidence type="ECO:0000256" key="6">
    <source>
        <dbReference type="SAM" id="Phobius"/>
    </source>
</evidence>
<feature type="transmembrane region" description="Helical" evidence="6">
    <location>
        <begin position="58"/>
        <end position="82"/>
    </location>
</feature>
<feature type="transmembrane region" description="Helical" evidence="6">
    <location>
        <begin position="474"/>
        <end position="495"/>
    </location>
</feature>
<dbReference type="GO" id="GO:0022857">
    <property type="term" value="F:transmembrane transporter activity"/>
    <property type="evidence" value="ECO:0007669"/>
    <property type="project" value="InterPro"/>
</dbReference>
<evidence type="ECO:0000256" key="2">
    <source>
        <dbReference type="ARBA" id="ARBA00022448"/>
    </source>
</evidence>
<organism evidence="7">
    <name type="scientific">Heligmosomoides polygyrus</name>
    <name type="common">Parasitic roundworm</name>
    <dbReference type="NCBI Taxonomy" id="6339"/>
    <lineage>
        <taxon>Eukaryota</taxon>
        <taxon>Metazoa</taxon>
        <taxon>Ecdysozoa</taxon>
        <taxon>Nematoda</taxon>
        <taxon>Chromadorea</taxon>
        <taxon>Rhabditida</taxon>
        <taxon>Rhabditina</taxon>
        <taxon>Rhabditomorpha</taxon>
        <taxon>Strongyloidea</taxon>
        <taxon>Heligmosomidae</taxon>
        <taxon>Heligmosomoides</taxon>
    </lineage>
</organism>
<dbReference type="SUPFAM" id="SSF103473">
    <property type="entry name" value="MFS general substrate transporter"/>
    <property type="match status" value="1"/>
</dbReference>
<evidence type="ECO:0000313" key="7">
    <source>
        <dbReference type="EMBL" id="VDO86589.1"/>
    </source>
</evidence>
<keyword evidence="5 6" id="KW-0472">Membrane</keyword>
<dbReference type="AlphaFoldDB" id="A0A3P7Z8V9"/>
<accession>A0A3P7Z8V9</accession>
<dbReference type="WBParaSite" id="HPBE_0001085501-mRNA-1">
    <property type="protein sequence ID" value="HPBE_0001085501-mRNA-1"/>
    <property type="gene ID" value="HPBE_0001085501"/>
</dbReference>
<comment type="subcellular location">
    <subcellularLocation>
        <location evidence="1">Endomembrane system</location>
        <topology evidence="1">Multi-pass membrane protein</topology>
    </subcellularLocation>
</comment>
<keyword evidence="2" id="KW-0813">Transport</keyword>
<dbReference type="GO" id="GO:0012505">
    <property type="term" value="C:endomembrane system"/>
    <property type="evidence" value="ECO:0007669"/>
    <property type="project" value="UniProtKB-SubCell"/>
</dbReference>
<feature type="transmembrane region" description="Helical" evidence="6">
    <location>
        <begin position="194"/>
        <end position="217"/>
    </location>
</feature>
<dbReference type="Pfam" id="PF07690">
    <property type="entry name" value="MFS_1"/>
    <property type="match status" value="1"/>
</dbReference>
<keyword evidence="4 6" id="KW-1133">Transmembrane helix</keyword>
<evidence type="ECO:0000256" key="4">
    <source>
        <dbReference type="ARBA" id="ARBA00022989"/>
    </source>
</evidence>
<dbReference type="Gene3D" id="1.20.1250.20">
    <property type="entry name" value="MFS general substrate transporter like domains"/>
    <property type="match status" value="1"/>
</dbReference>
<evidence type="ECO:0000256" key="3">
    <source>
        <dbReference type="ARBA" id="ARBA00022692"/>
    </source>
</evidence>
<feature type="transmembrane region" description="Helical" evidence="6">
    <location>
        <begin position="383"/>
        <end position="401"/>
    </location>
</feature>
<dbReference type="EMBL" id="UZAH01026903">
    <property type="protein sequence ID" value="VDO86589.1"/>
    <property type="molecule type" value="Genomic_DNA"/>
</dbReference>
<proteinExistence type="predicted"/>
<dbReference type="InterPro" id="IPR036259">
    <property type="entry name" value="MFS_trans_sf"/>
</dbReference>
<dbReference type="PANTHER" id="PTHR23510:SF3">
    <property type="entry name" value="MAJOR FACILITATOR SUPERFAMILY DOMAIN-CONTAINING PROTEIN 8"/>
    <property type="match status" value="1"/>
</dbReference>
<dbReference type="GO" id="GO:0005765">
    <property type="term" value="C:lysosomal membrane"/>
    <property type="evidence" value="ECO:0007669"/>
    <property type="project" value="TreeGrafter"/>
</dbReference>
<evidence type="ECO:0000313" key="8">
    <source>
        <dbReference type="Proteomes" id="UP000050761"/>
    </source>
</evidence>